<accession>A0A699I6F9</accession>
<feature type="non-terminal residue" evidence="3">
    <location>
        <position position="298"/>
    </location>
</feature>
<dbReference type="AlphaFoldDB" id="A0A699I6F9"/>
<dbReference type="InterPro" id="IPR057670">
    <property type="entry name" value="SH3_retrovirus"/>
</dbReference>
<comment type="caution">
    <text evidence="3">The sequence shown here is derived from an EMBL/GenBank/DDBJ whole genome shotgun (WGS) entry which is preliminary data.</text>
</comment>
<evidence type="ECO:0000313" key="3">
    <source>
        <dbReference type="EMBL" id="GEZ13302.1"/>
    </source>
</evidence>
<gene>
    <name evidence="3" type="ORF">Tci_485275</name>
</gene>
<protein>
    <submittedName>
        <fullName evidence="3">Retrovirus-related Pol polyprotein from transposon TNT 1-94</fullName>
    </submittedName>
</protein>
<evidence type="ECO:0000256" key="1">
    <source>
        <dbReference type="SAM" id="MobiDB-lite"/>
    </source>
</evidence>
<dbReference type="Pfam" id="PF25597">
    <property type="entry name" value="SH3_retrovirus"/>
    <property type="match status" value="1"/>
</dbReference>
<dbReference type="EMBL" id="BKCJ010244256">
    <property type="protein sequence ID" value="GEZ13302.1"/>
    <property type="molecule type" value="Genomic_DNA"/>
</dbReference>
<name>A0A699I6F9_TANCI</name>
<proteinExistence type="predicted"/>
<organism evidence="3">
    <name type="scientific">Tanacetum cinerariifolium</name>
    <name type="common">Dalmatian daisy</name>
    <name type="synonym">Chrysanthemum cinerariifolium</name>
    <dbReference type="NCBI Taxonomy" id="118510"/>
    <lineage>
        <taxon>Eukaryota</taxon>
        <taxon>Viridiplantae</taxon>
        <taxon>Streptophyta</taxon>
        <taxon>Embryophyta</taxon>
        <taxon>Tracheophyta</taxon>
        <taxon>Spermatophyta</taxon>
        <taxon>Magnoliopsida</taxon>
        <taxon>eudicotyledons</taxon>
        <taxon>Gunneridae</taxon>
        <taxon>Pentapetalae</taxon>
        <taxon>asterids</taxon>
        <taxon>campanulids</taxon>
        <taxon>Asterales</taxon>
        <taxon>Asteraceae</taxon>
        <taxon>Asteroideae</taxon>
        <taxon>Anthemideae</taxon>
        <taxon>Anthemidinae</taxon>
        <taxon>Tanacetum</taxon>
    </lineage>
</organism>
<feature type="compositionally biased region" description="Polar residues" evidence="1">
    <location>
        <begin position="260"/>
        <end position="277"/>
    </location>
</feature>
<reference evidence="3" key="1">
    <citation type="journal article" date="2019" name="Sci. Rep.">
        <title>Draft genome of Tanacetum cinerariifolium, the natural source of mosquito coil.</title>
        <authorList>
            <person name="Yamashiro T."/>
            <person name="Shiraishi A."/>
            <person name="Satake H."/>
            <person name="Nakayama K."/>
        </authorList>
    </citation>
    <scope>NUCLEOTIDE SEQUENCE</scope>
</reference>
<feature type="domain" description="Retroviral polymerase SH3-like" evidence="2">
    <location>
        <begin position="150"/>
        <end position="203"/>
    </location>
</feature>
<feature type="region of interest" description="Disordered" evidence="1">
    <location>
        <begin position="260"/>
        <end position="298"/>
    </location>
</feature>
<sequence length="298" mass="33493">MLLAMKDEVGSNLSNEEEDFMLDNAYGIVHFGNDHFAVIIGYGDYVQGNLTICHVYYIESLGQNLFSVGQLCDGDLEVAFHSNMSYVRNLEGDDLLIGYKDLNLYTISISNMAASSLNCSIVHTWHKKTPYELIHDTKPNIQYFHVFGYLCYPTNDRDDLAKMKPKANIGIFIGYSKSSRGFCIYNCRTKKIMETIHVKFDELTAMASECKNLEPRMNCMNFNDSSEDSQLLISKSDLHNLFGPMYEDYYATSSQVSNNSAANTLDNDHTSSSSSIVVEQDDAPQIVSSSEDQVANEP</sequence>
<feature type="compositionally biased region" description="Polar residues" evidence="1">
    <location>
        <begin position="286"/>
        <end position="298"/>
    </location>
</feature>
<evidence type="ECO:0000259" key="2">
    <source>
        <dbReference type="Pfam" id="PF25597"/>
    </source>
</evidence>